<dbReference type="EC" id="2.7.11.1" evidence="1"/>
<keyword evidence="5" id="KW-0418">Kinase</keyword>
<dbReference type="GO" id="GO:0004674">
    <property type="term" value="F:protein serine/threonine kinase activity"/>
    <property type="evidence" value="ECO:0007669"/>
    <property type="project" value="UniProtKB-KW"/>
</dbReference>
<evidence type="ECO:0000259" key="11">
    <source>
        <dbReference type="PROSITE" id="PS50011"/>
    </source>
</evidence>
<accession>A0AAD1XG10</accession>
<dbReference type="GO" id="GO:0005524">
    <property type="term" value="F:ATP binding"/>
    <property type="evidence" value="ECO:0007669"/>
    <property type="project" value="UniProtKB-UniRule"/>
</dbReference>
<evidence type="ECO:0000313" key="13">
    <source>
        <dbReference type="Proteomes" id="UP001295684"/>
    </source>
</evidence>
<comment type="similarity">
    <text evidence="10">Belongs to the protein kinase superfamily.</text>
</comment>
<keyword evidence="13" id="KW-1185">Reference proteome</keyword>
<dbReference type="Proteomes" id="UP001295684">
    <property type="component" value="Unassembled WGS sequence"/>
</dbReference>
<evidence type="ECO:0000256" key="9">
    <source>
        <dbReference type="PROSITE-ProRule" id="PRU10141"/>
    </source>
</evidence>
<reference evidence="12" key="1">
    <citation type="submission" date="2023-07" db="EMBL/GenBank/DDBJ databases">
        <authorList>
            <consortium name="AG Swart"/>
            <person name="Singh M."/>
            <person name="Singh A."/>
            <person name="Seah K."/>
            <person name="Emmerich C."/>
        </authorList>
    </citation>
    <scope>NUCLEOTIDE SEQUENCE</scope>
    <source>
        <strain evidence="12">DP1</strain>
    </source>
</reference>
<evidence type="ECO:0000256" key="7">
    <source>
        <dbReference type="ARBA" id="ARBA00047899"/>
    </source>
</evidence>
<dbReference type="CDD" id="cd14132">
    <property type="entry name" value="STKc_CK2_alpha"/>
    <property type="match status" value="1"/>
</dbReference>
<dbReference type="AlphaFoldDB" id="A0AAD1XG10"/>
<dbReference type="InterPro" id="IPR045216">
    <property type="entry name" value="CK2_alpha"/>
</dbReference>
<dbReference type="Gene3D" id="1.10.510.10">
    <property type="entry name" value="Transferase(Phosphotransferase) domain 1"/>
    <property type="match status" value="1"/>
</dbReference>
<keyword evidence="4 9" id="KW-0547">Nucleotide-binding</keyword>
<feature type="binding site" evidence="9">
    <location>
        <position position="108"/>
    </location>
    <ligand>
        <name>ATP</name>
        <dbReference type="ChEBI" id="CHEBI:30616"/>
    </ligand>
</feature>
<dbReference type="PANTHER" id="PTHR24054">
    <property type="entry name" value="CASEIN KINASE II SUBUNIT ALPHA"/>
    <property type="match status" value="1"/>
</dbReference>
<dbReference type="InterPro" id="IPR000719">
    <property type="entry name" value="Prot_kinase_dom"/>
</dbReference>
<comment type="catalytic activity">
    <reaction evidence="8">
        <text>L-seryl-[protein] + ATP = O-phospho-L-seryl-[protein] + ADP + H(+)</text>
        <dbReference type="Rhea" id="RHEA:17989"/>
        <dbReference type="Rhea" id="RHEA-COMP:9863"/>
        <dbReference type="Rhea" id="RHEA-COMP:11604"/>
        <dbReference type="ChEBI" id="CHEBI:15378"/>
        <dbReference type="ChEBI" id="CHEBI:29999"/>
        <dbReference type="ChEBI" id="CHEBI:30616"/>
        <dbReference type="ChEBI" id="CHEBI:83421"/>
        <dbReference type="ChEBI" id="CHEBI:456216"/>
        <dbReference type="EC" id="2.7.11.1"/>
    </reaction>
</comment>
<dbReference type="SMART" id="SM00220">
    <property type="entry name" value="S_TKc"/>
    <property type="match status" value="1"/>
</dbReference>
<dbReference type="PROSITE" id="PS00108">
    <property type="entry name" value="PROTEIN_KINASE_ST"/>
    <property type="match status" value="1"/>
</dbReference>
<evidence type="ECO:0000256" key="4">
    <source>
        <dbReference type="ARBA" id="ARBA00022741"/>
    </source>
</evidence>
<gene>
    <name evidence="12" type="ORF">ECRASSUSDP1_LOCUS12085</name>
</gene>
<dbReference type="PANTHER" id="PTHR24054:SF0">
    <property type="entry name" value="CASEIN KINASE II SUBUNIT ALPHA"/>
    <property type="match status" value="1"/>
</dbReference>
<dbReference type="SUPFAM" id="SSF56112">
    <property type="entry name" value="Protein kinase-like (PK-like)"/>
    <property type="match status" value="1"/>
</dbReference>
<organism evidence="12 13">
    <name type="scientific">Euplotes crassus</name>
    <dbReference type="NCBI Taxonomy" id="5936"/>
    <lineage>
        <taxon>Eukaryota</taxon>
        <taxon>Sar</taxon>
        <taxon>Alveolata</taxon>
        <taxon>Ciliophora</taxon>
        <taxon>Intramacronucleata</taxon>
        <taxon>Spirotrichea</taxon>
        <taxon>Hypotrichia</taxon>
        <taxon>Euplotida</taxon>
        <taxon>Euplotidae</taxon>
        <taxon>Moneuplotes</taxon>
    </lineage>
</organism>
<evidence type="ECO:0000256" key="3">
    <source>
        <dbReference type="ARBA" id="ARBA00022679"/>
    </source>
</evidence>
<keyword evidence="2 10" id="KW-0723">Serine/threonine-protein kinase</keyword>
<dbReference type="Gene3D" id="3.30.200.20">
    <property type="entry name" value="Phosphorylase Kinase, domain 1"/>
    <property type="match status" value="1"/>
</dbReference>
<dbReference type="GO" id="GO:0051726">
    <property type="term" value="P:regulation of cell cycle"/>
    <property type="evidence" value="ECO:0007669"/>
    <property type="project" value="TreeGrafter"/>
</dbReference>
<dbReference type="GO" id="GO:0031981">
    <property type="term" value="C:nuclear lumen"/>
    <property type="evidence" value="ECO:0007669"/>
    <property type="project" value="UniProtKB-ARBA"/>
</dbReference>
<dbReference type="PROSITE" id="PS50011">
    <property type="entry name" value="PROTEIN_KINASE_DOM"/>
    <property type="match status" value="1"/>
</dbReference>
<evidence type="ECO:0000256" key="5">
    <source>
        <dbReference type="ARBA" id="ARBA00022777"/>
    </source>
</evidence>
<dbReference type="GO" id="GO:0005956">
    <property type="term" value="C:protein kinase CK2 complex"/>
    <property type="evidence" value="ECO:0007669"/>
    <property type="project" value="TreeGrafter"/>
</dbReference>
<dbReference type="GO" id="GO:0005829">
    <property type="term" value="C:cytosol"/>
    <property type="evidence" value="ECO:0007669"/>
    <property type="project" value="TreeGrafter"/>
</dbReference>
<dbReference type="InterPro" id="IPR011009">
    <property type="entry name" value="Kinase-like_dom_sf"/>
</dbReference>
<evidence type="ECO:0000256" key="10">
    <source>
        <dbReference type="RuleBase" id="RU000304"/>
    </source>
</evidence>
<evidence type="ECO:0000256" key="6">
    <source>
        <dbReference type="ARBA" id="ARBA00022840"/>
    </source>
</evidence>
<comment type="caution">
    <text evidence="12">The sequence shown here is derived from an EMBL/GenBank/DDBJ whole genome shotgun (WGS) entry which is preliminary data.</text>
</comment>
<evidence type="ECO:0000256" key="1">
    <source>
        <dbReference type="ARBA" id="ARBA00012513"/>
    </source>
</evidence>
<keyword evidence="6 9" id="KW-0067">ATP-binding</keyword>
<dbReference type="FunFam" id="1.10.510.10:FF:000459">
    <property type="entry name" value="Casein kinase II subunit alpha"/>
    <property type="match status" value="1"/>
</dbReference>
<feature type="domain" description="Protein kinase" evidence="11">
    <location>
        <begin position="79"/>
        <end position="344"/>
    </location>
</feature>
<sequence length="360" mass="41649">MNTYLSRKFFSSFAASLKGASSRRPREVMAKLFKNSKKGSMQYNKQNSIVSYPKKFKDACKFEIKPELYESSLGHSGDYEKLQKLGRGKYSEVFSGINLNTNQRVVMKFLKPIKLEKINREIAIMKAVKDAPFVNSLVDVVCDPATNSPVLITEFMEVSHANLKELYKTITPFEAKYYTYKILKNLEYCHSRGVFHRDIKPHNILVNSYTGELKVIDWGLAEFYYPGKDYHPRVASRFFKGPELVCNYPFYHYSLDIWSLGCLLSGIVFKREPFFKGKDNDDQLQKITKVLGTQALDDYLSRYNITLTAEIDKIIGNYSKKPWEKFINQKNEKFTTEAALGNFLCLIWPRFDFKDASHGS</sequence>
<proteinExistence type="inferred from homology"/>
<evidence type="ECO:0000313" key="12">
    <source>
        <dbReference type="EMBL" id="CAI2370767.1"/>
    </source>
</evidence>
<protein>
    <recommendedName>
        <fullName evidence="1">non-specific serine/threonine protein kinase</fullName>
        <ecNumber evidence="1">2.7.11.1</ecNumber>
    </recommendedName>
</protein>
<dbReference type="EMBL" id="CAMPGE010011974">
    <property type="protein sequence ID" value="CAI2370767.1"/>
    <property type="molecule type" value="Genomic_DNA"/>
</dbReference>
<dbReference type="FunFam" id="3.30.200.20:FF:000088">
    <property type="entry name" value="Casein kinase II subunit alpha"/>
    <property type="match status" value="1"/>
</dbReference>
<dbReference type="GO" id="GO:0006357">
    <property type="term" value="P:regulation of transcription by RNA polymerase II"/>
    <property type="evidence" value="ECO:0007669"/>
    <property type="project" value="UniProtKB-ARBA"/>
</dbReference>
<dbReference type="InterPro" id="IPR008271">
    <property type="entry name" value="Ser/Thr_kinase_AS"/>
</dbReference>
<comment type="catalytic activity">
    <reaction evidence="7">
        <text>L-threonyl-[protein] + ATP = O-phospho-L-threonyl-[protein] + ADP + H(+)</text>
        <dbReference type="Rhea" id="RHEA:46608"/>
        <dbReference type="Rhea" id="RHEA-COMP:11060"/>
        <dbReference type="Rhea" id="RHEA-COMP:11605"/>
        <dbReference type="ChEBI" id="CHEBI:15378"/>
        <dbReference type="ChEBI" id="CHEBI:30013"/>
        <dbReference type="ChEBI" id="CHEBI:30616"/>
        <dbReference type="ChEBI" id="CHEBI:61977"/>
        <dbReference type="ChEBI" id="CHEBI:456216"/>
        <dbReference type="EC" id="2.7.11.1"/>
    </reaction>
</comment>
<name>A0AAD1XG10_EUPCR</name>
<dbReference type="Pfam" id="PF00069">
    <property type="entry name" value="Pkinase"/>
    <property type="match status" value="1"/>
</dbReference>
<keyword evidence="3" id="KW-0808">Transferase</keyword>
<dbReference type="PROSITE" id="PS00107">
    <property type="entry name" value="PROTEIN_KINASE_ATP"/>
    <property type="match status" value="1"/>
</dbReference>
<evidence type="ECO:0000256" key="2">
    <source>
        <dbReference type="ARBA" id="ARBA00022527"/>
    </source>
</evidence>
<dbReference type="InterPro" id="IPR017441">
    <property type="entry name" value="Protein_kinase_ATP_BS"/>
</dbReference>
<evidence type="ECO:0000256" key="8">
    <source>
        <dbReference type="ARBA" id="ARBA00048679"/>
    </source>
</evidence>